<dbReference type="EMBL" id="OOFM01000005">
    <property type="protein sequence ID" value="SPL66062.1"/>
    <property type="molecule type" value="Genomic_DNA"/>
</dbReference>
<evidence type="ECO:0000313" key="1">
    <source>
        <dbReference type="EMBL" id="SPL66062.1"/>
    </source>
</evidence>
<name>A0A2P9HPR6_9HYPH</name>
<dbReference type="AlphaFoldDB" id="A0A2P9HPR6"/>
<dbReference type="Proteomes" id="UP000246073">
    <property type="component" value="Unassembled WGS sequence"/>
</dbReference>
<sequence>MYHISRFPVMIALKATMLMRDWNEAKQETDSGHRHFASL</sequence>
<accession>A0A2P9HPR6</accession>
<protein>
    <submittedName>
        <fullName evidence="1">Uncharacterized protein</fullName>
    </submittedName>
</protein>
<organism evidence="1 2">
    <name type="scientific">Ochrobactrum soli</name>
    <dbReference type="NCBI Taxonomy" id="2448455"/>
    <lineage>
        <taxon>Bacteria</taxon>
        <taxon>Pseudomonadati</taxon>
        <taxon>Pseudomonadota</taxon>
        <taxon>Alphaproteobacteria</taxon>
        <taxon>Hyphomicrobiales</taxon>
        <taxon>Brucellaceae</taxon>
        <taxon>Brucella/Ochrobactrum group</taxon>
        <taxon>Ochrobactrum</taxon>
    </lineage>
</organism>
<evidence type="ECO:0000313" key="2">
    <source>
        <dbReference type="Proteomes" id="UP000246073"/>
    </source>
</evidence>
<gene>
    <name evidence="1" type="ORF">OHAE_1929</name>
</gene>
<proteinExistence type="predicted"/>
<reference evidence="2" key="1">
    <citation type="submission" date="2017-12" db="EMBL/GenBank/DDBJ databases">
        <authorList>
            <person name="Diaz M."/>
        </authorList>
    </citation>
    <scope>NUCLEOTIDE SEQUENCE [LARGE SCALE GENOMIC DNA]</scope>
    <source>
        <strain evidence="2">FI11154</strain>
    </source>
</reference>